<comment type="function">
    <text evidence="9 10">Fluoride-specific ion channel. Important for reducing fluoride concentration in the cell, thus reducing its toxicity.</text>
</comment>
<comment type="activity regulation">
    <text evidence="10">Na(+) is not transported, but it plays an essential structural role and its presence is essential for fluoride channel function.</text>
</comment>
<comment type="caution">
    <text evidence="11">The sequence shown here is derived from an EMBL/GenBank/DDBJ whole genome shotgun (WGS) entry which is preliminary data.</text>
</comment>
<evidence type="ECO:0000256" key="3">
    <source>
        <dbReference type="ARBA" id="ARBA00022692"/>
    </source>
</evidence>
<organism evidence="11 12">
    <name type="scientific">Glycomyces artemisiae</name>
    <dbReference type="NCBI Taxonomy" id="1076443"/>
    <lineage>
        <taxon>Bacteria</taxon>
        <taxon>Bacillati</taxon>
        <taxon>Actinomycetota</taxon>
        <taxon>Actinomycetes</taxon>
        <taxon>Glycomycetales</taxon>
        <taxon>Glycomycetaceae</taxon>
        <taxon>Glycomyces</taxon>
    </lineage>
</organism>
<evidence type="ECO:0000256" key="1">
    <source>
        <dbReference type="ARBA" id="ARBA00004651"/>
    </source>
</evidence>
<dbReference type="GO" id="GO:0140114">
    <property type="term" value="P:cellular detoxification of fluoride"/>
    <property type="evidence" value="ECO:0007669"/>
    <property type="project" value="UniProtKB-UniRule"/>
</dbReference>
<dbReference type="Pfam" id="PF02537">
    <property type="entry name" value="CRCB"/>
    <property type="match status" value="1"/>
</dbReference>
<dbReference type="EMBL" id="PVTJ01000002">
    <property type="protein sequence ID" value="PRY60627.1"/>
    <property type="molecule type" value="Genomic_DNA"/>
</dbReference>
<proteinExistence type="inferred from homology"/>
<keyword evidence="10" id="KW-0915">Sodium</keyword>
<dbReference type="PANTHER" id="PTHR28259">
    <property type="entry name" value="FLUORIDE EXPORT PROTEIN 1-RELATED"/>
    <property type="match status" value="1"/>
</dbReference>
<reference evidence="11 12" key="1">
    <citation type="submission" date="2018-03" db="EMBL/GenBank/DDBJ databases">
        <title>Genomic Encyclopedia of Type Strains, Phase III (KMG-III): the genomes of soil and plant-associated and newly described type strains.</title>
        <authorList>
            <person name="Whitman W."/>
        </authorList>
    </citation>
    <scope>NUCLEOTIDE SEQUENCE [LARGE SCALE GENOMIC DNA]</scope>
    <source>
        <strain evidence="11 12">CGMCC 4.7067</strain>
    </source>
</reference>
<dbReference type="InterPro" id="IPR003691">
    <property type="entry name" value="FluC"/>
</dbReference>
<keyword evidence="5 10" id="KW-0472">Membrane</keyword>
<evidence type="ECO:0000256" key="9">
    <source>
        <dbReference type="ARBA" id="ARBA00049940"/>
    </source>
</evidence>
<keyword evidence="4 10" id="KW-1133">Transmembrane helix</keyword>
<keyword evidence="12" id="KW-1185">Reference proteome</keyword>
<gene>
    <name evidence="10" type="primary">fluC</name>
    <name evidence="10" type="synonym">crcB</name>
    <name evidence="11" type="ORF">B0I28_102233</name>
</gene>
<feature type="binding site" evidence="10">
    <location>
        <position position="69"/>
    </location>
    <ligand>
        <name>Na(+)</name>
        <dbReference type="ChEBI" id="CHEBI:29101"/>
        <note>structural</note>
    </ligand>
</feature>
<dbReference type="Proteomes" id="UP000238176">
    <property type="component" value="Unassembled WGS sequence"/>
</dbReference>
<evidence type="ECO:0000256" key="10">
    <source>
        <dbReference type="HAMAP-Rule" id="MF_00454"/>
    </source>
</evidence>
<dbReference type="RefSeq" id="WP_106362829.1">
    <property type="nucleotide sequence ID" value="NZ_PVTJ01000002.1"/>
</dbReference>
<dbReference type="HAMAP" id="MF_00454">
    <property type="entry name" value="FluC"/>
    <property type="match status" value="1"/>
</dbReference>
<feature type="transmembrane region" description="Helical" evidence="10">
    <location>
        <begin position="97"/>
        <end position="118"/>
    </location>
</feature>
<keyword evidence="10" id="KW-0813">Transport</keyword>
<accession>A0A2T0US00</accession>
<keyword evidence="3 10" id="KW-0812">Transmembrane</keyword>
<evidence type="ECO:0000256" key="5">
    <source>
        <dbReference type="ARBA" id="ARBA00023136"/>
    </source>
</evidence>
<keyword evidence="6 10" id="KW-0407">Ion channel</keyword>
<dbReference type="PANTHER" id="PTHR28259:SF1">
    <property type="entry name" value="FLUORIDE EXPORT PROTEIN 1-RELATED"/>
    <property type="match status" value="1"/>
</dbReference>
<evidence type="ECO:0000313" key="12">
    <source>
        <dbReference type="Proteomes" id="UP000238176"/>
    </source>
</evidence>
<dbReference type="AlphaFoldDB" id="A0A2T0US00"/>
<protein>
    <recommendedName>
        <fullName evidence="10">Fluoride-specific ion channel FluC</fullName>
    </recommendedName>
</protein>
<name>A0A2T0US00_9ACTN</name>
<dbReference type="GO" id="GO:0062054">
    <property type="term" value="F:fluoride channel activity"/>
    <property type="evidence" value="ECO:0007669"/>
    <property type="project" value="UniProtKB-UniRule"/>
</dbReference>
<evidence type="ECO:0000313" key="11">
    <source>
        <dbReference type="EMBL" id="PRY60627.1"/>
    </source>
</evidence>
<feature type="transmembrane region" description="Helical" evidence="10">
    <location>
        <begin position="32"/>
        <end position="52"/>
    </location>
</feature>
<evidence type="ECO:0000256" key="6">
    <source>
        <dbReference type="ARBA" id="ARBA00023303"/>
    </source>
</evidence>
<evidence type="ECO:0000256" key="2">
    <source>
        <dbReference type="ARBA" id="ARBA00022475"/>
    </source>
</evidence>
<keyword evidence="2 10" id="KW-1003">Cell membrane</keyword>
<comment type="subcellular location">
    <subcellularLocation>
        <location evidence="1 10">Cell membrane</location>
        <topology evidence="1 10">Multi-pass membrane protein</topology>
    </subcellularLocation>
</comment>
<dbReference type="GO" id="GO:0005886">
    <property type="term" value="C:plasma membrane"/>
    <property type="evidence" value="ECO:0007669"/>
    <property type="project" value="UniProtKB-SubCell"/>
</dbReference>
<keyword evidence="10" id="KW-0406">Ion transport</keyword>
<feature type="binding site" evidence="10">
    <location>
        <position position="72"/>
    </location>
    <ligand>
        <name>Na(+)</name>
        <dbReference type="ChEBI" id="CHEBI:29101"/>
        <note>structural</note>
    </ligand>
</feature>
<evidence type="ECO:0000256" key="8">
    <source>
        <dbReference type="ARBA" id="ARBA00035585"/>
    </source>
</evidence>
<evidence type="ECO:0000256" key="4">
    <source>
        <dbReference type="ARBA" id="ARBA00022989"/>
    </source>
</evidence>
<evidence type="ECO:0000256" key="7">
    <source>
        <dbReference type="ARBA" id="ARBA00035120"/>
    </source>
</evidence>
<comment type="similarity">
    <text evidence="7 10">Belongs to the fluoride channel Fluc/FEX (TC 1.A.43) family.</text>
</comment>
<feature type="transmembrane region" description="Helical" evidence="10">
    <location>
        <begin position="59"/>
        <end position="77"/>
    </location>
</feature>
<keyword evidence="10" id="KW-0479">Metal-binding</keyword>
<sequence length="120" mass="12208">MTLLLVAAGAALGAPARFLTDLVVAHYLGRHLPWGTLTVNVLGSALAVFLAVAVADPTWSAVLSIGFCGALTTYSTLSYETLVLVEAGRWPHAALNIAMNLAGGLAAGLGGFALARALGY</sequence>
<comment type="catalytic activity">
    <reaction evidence="8">
        <text>fluoride(in) = fluoride(out)</text>
        <dbReference type="Rhea" id="RHEA:76159"/>
        <dbReference type="ChEBI" id="CHEBI:17051"/>
    </reaction>
    <physiologicalReaction direction="left-to-right" evidence="8">
        <dbReference type="Rhea" id="RHEA:76160"/>
    </physiologicalReaction>
</comment>
<dbReference type="GO" id="GO:0046872">
    <property type="term" value="F:metal ion binding"/>
    <property type="evidence" value="ECO:0007669"/>
    <property type="project" value="UniProtKB-KW"/>
</dbReference>